<gene>
    <name evidence="3" type="ORF">QBC33DRAFT_542617</name>
</gene>
<reference evidence="3" key="1">
    <citation type="submission" date="2023-06" db="EMBL/GenBank/DDBJ databases">
        <title>Genome-scale phylogeny and comparative genomics of the fungal order Sordariales.</title>
        <authorList>
            <consortium name="Lawrence Berkeley National Laboratory"/>
            <person name="Hensen N."/>
            <person name="Bonometti L."/>
            <person name="Westerberg I."/>
            <person name="Brannstrom I.O."/>
            <person name="Guillou S."/>
            <person name="Cros-Aarteil S."/>
            <person name="Calhoun S."/>
            <person name="Haridas S."/>
            <person name="Kuo A."/>
            <person name="Mondo S."/>
            <person name="Pangilinan J."/>
            <person name="Riley R."/>
            <person name="Labutti K."/>
            <person name="Andreopoulos B."/>
            <person name="Lipzen A."/>
            <person name="Chen C."/>
            <person name="Yanf M."/>
            <person name="Daum C."/>
            <person name="Ng V."/>
            <person name="Clum A."/>
            <person name="Steindorff A."/>
            <person name="Ohm R."/>
            <person name="Martin F."/>
            <person name="Silar P."/>
            <person name="Natvig D."/>
            <person name="Lalanne C."/>
            <person name="Gautier V."/>
            <person name="Ament-Velasquez S.L."/>
            <person name="Kruys A."/>
            <person name="Hutchinson M.I."/>
            <person name="Powell A.J."/>
            <person name="Barry K."/>
            <person name="Miller A.N."/>
            <person name="Grigoriev I.V."/>
            <person name="Debuchy R."/>
            <person name="Gladieux P."/>
            <person name="Thoren M.H."/>
            <person name="Johannesson H."/>
        </authorList>
    </citation>
    <scope>NUCLEOTIDE SEQUENCE</scope>
    <source>
        <strain evidence="3">8032-3</strain>
    </source>
</reference>
<protein>
    <recommendedName>
        <fullName evidence="5">Vacuolar protein sorting-associated protein 62</fullName>
    </recommendedName>
</protein>
<evidence type="ECO:0000256" key="1">
    <source>
        <dbReference type="SAM" id="Phobius"/>
    </source>
</evidence>
<keyword evidence="1" id="KW-0472">Membrane</keyword>
<name>A0AAJ0C183_9PEZI</name>
<dbReference type="AlphaFoldDB" id="A0AAJ0C183"/>
<feature type="chain" id="PRO_5042518765" description="Vacuolar protein sorting-associated protein 62" evidence="2">
    <location>
        <begin position="34"/>
        <end position="449"/>
    </location>
</feature>
<organism evidence="3 4">
    <name type="scientific">Phialemonium atrogriseum</name>
    <dbReference type="NCBI Taxonomy" id="1093897"/>
    <lineage>
        <taxon>Eukaryota</taxon>
        <taxon>Fungi</taxon>
        <taxon>Dikarya</taxon>
        <taxon>Ascomycota</taxon>
        <taxon>Pezizomycotina</taxon>
        <taxon>Sordariomycetes</taxon>
        <taxon>Sordariomycetidae</taxon>
        <taxon>Cephalothecales</taxon>
        <taxon>Cephalothecaceae</taxon>
        <taxon>Phialemonium</taxon>
    </lineage>
</organism>
<evidence type="ECO:0000256" key="2">
    <source>
        <dbReference type="SAM" id="SignalP"/>
    </source>
</evidence>
<evidence type="ECO:0000313" key="4">
    <source>
        <dbReference type="Proteomes" id="UP001244011"/>
    </source>
</evidence>
<proteinExistence type="predicted"/>
<dbReference type="EMBL" id="MU839013">
    <property type="protein sequence ID" value="KAK1765831.1"/>
    <property type="molecule type" value="Genomic_DNA"/>
</dbReference>
<keyword evidence="2" id="KW-0732">Signal</keyword>
<feature type="signal peptide" evidence="2">
    <location>
        <begin position="1"/>
        <end position="33"/>
    </location>
</feature>
<feature type="transmembrane region" description="Helical" evidence="1">
    <location>
        <begin position="388"/>
        <end position="412"/>
    </location>
</feature>
<comment type="caution">
    <text evidence="3">The sequence shown here is derived from an EMBL/GenBank/DDBJ whole genome shotgun (WGS) entry which is preliminary data.</text>
</comment>
<dbReference type="InterPro" id="IPR009291">
    <property type="entry name" value="Vps62"/>
</dbReference>
<dbReference type="GeneID" id="85311478"/>
<sequence>MSAADMARRRLVTGSFRGLVIPLLAAQLLFVISESTVQNAVSSMLAEANRTVPDYVTRYAPLVWLHSEDPFRPADLLEHVRHTTPMVNQKPVSDLPELDLDNLAMLNNIGGDQVALTSNDDIRDLPAWIFGETPDAMGRVYNATPCVVILVEHSSRDIDAFFFYFYSYDRGANLTQVLEPLNHLIEDTENGMHFGNHVGDWEHNMIRFRDGKPIGIYYSQHADGAAYDWNDVTLSMKNERPVVFSAYGSHANYPSPGDHVHDEVLVDYCDAGQVWDPVLSAYFYHLDPASFTLTRLSTSGSPFAAAPNLTSFFYFTGMWGDAQYPDDDPRQKTVPYFGLQRYVSGPAGPAEKQLVRKGLFPDHRESKSWIQWAVGIFMSLYPCCLRGWRAWVSGTVVIGLGALIVLGIRFGVRRYRLKGYKRVETEEIPLSDLECREDVVFHRAEVDQR</sequence>
<evidence type="ECO:0008006" key="5">
    <source>
        <dbReference type="Google" id="ProtNLM"/>
    </source>
</evidence>
<evidence type="ECO:0000313" key="3">
    <source>
        <dbReference type="EMBL" id="KAK1765831.1"/>
    </source>
</evidence>
<keyword evidence="4" id="KW-1185">Reference proteome</keyword>
<dbReference type="RefSeq" id="XP_060282044.1">
    <property type="nucleotide sequence ID" value="XM_060428291.1"/>
</dbReference>
<dbReference type="PANTHER" id="PTHR48174">
    <property type="entry name" value="DUF946 FAMILY PROTEIN"/>
    <property type="match status" value="1"/>
</dbReference>
<dbReference type="PANTHER" id="PTHR48174:SF5">
    <property type="entry name" value="VACUOLAR PROTEIN SORTING-ASSOCIATED PROTEIN 62"/>
    <property type="match status" value="1"/>
</dbReference>
<keyword evidence="1" id="KW-1133">Transmembrane helix</keyword>
<accession>A0AAJ0C183</accession>
<dbReference type="Proteomes" id="UP001244011">
    <property type="component" value="Unassembled WGS sequence"/>
</dbReference>
<dbReference type="Pfam" id="PF06101">
    <property type="entry name" value="Vps62"/>
    <property type="match status" value="1"/>
</dbReference>
<keyword evidence="1" id="KW-0812">Transmembrane</keyword>